<feature type="domain" description="DNA/RNA non-specific endonuclease/pyrophosphatase/phosphodiesterase" evidence="5">
    <location>
        <begin position="573"/>
        <end position="774"/>
    </location>
</feature>
<dbReference type="GO" id="GO:0016787">
    <property type="term" value="F:hydrolase activity"/>
    <property type="evidence" value="ECO:0007669"/>
    <property type="project" value="UniProtKB-KW"/>
</dbReference>
<dbReference type="EC" id="3.1.30.-" evidence="6"/>
<dbReference type="SMART" id="SM00477">
    <property type="entry name" value="NUC"/>
    <property type="match status" value="1"/>
</dbReference>
<dbReference type="SMART" id="SM00892">
    <property type="entry name" value="Endonuclease_NS"/>
    <property type="match status" value="1"/>
</dbReference>
<dbReference type="InterPro" id="IPR001604">
    <property type="entry name" value="Endo_G_ENPP1-like_dom"/>
</dbReference>
<dbReference type="Gene3D" id="3.40.570.10">
    <property type="entry name" value="Extracellular Endonuclease, subunit A"/>
    <property type="match status" value="1"/>
</dbReference>
<feature type="domain" description="ENPP1-3/EXOG-like endonuclease/phosphodiesterase" evidence="4">
    <location>
        <begin position="574"/>
        <end position="774"/>
    </location>
</feature>
<feature type="active site" description="Proton acceptor" evidence="1">
    <location>
        <position position="635"/>
    </location>
</feature>
<evidence type="ECO:0000256" key="3">
    <source>
        <dbReference type="SAM" id="SignalP"/>
    </source>
</evidence>
<dbReference type="Pfam" id="PF13149">
    <property type="entry name" value="Mfa_like_1"/>
    <property type="match status" value="1"/>
</dbReference>
<dbReference type="PANTHER" id="PTHR13966:SF5">
    <property type="entry name" value="ENDONUCLEASE G, MITOCHONDRIAL"/>
    <property type="match status" value="1"/>
</dbReference>
<feature type="chain" id="PRO_5016590884" evidence="3">
    <location>
        <begin position="21"/>
        <end position="794"/>
    </location>
</feature>
<dbReference type="GO" id="GO:0003676">
    <property type="term" value="F:nucleic acid binding"/>
    <property type="evidence" value="ECO:0007669"/>
    <property type="project" value="InterPro"/>
</dbReference>
<dbReference type="Pfam" id="PF18942">
    <property type="entry name" value="DUF5689"/>
    <property type="match status" value="1"/>
</dbReference>
<dbReference type="InterPro" id="IPR042278">
    <property type="entry name" value="Mfa-like_1_N"/>
</dbReference>
<evidence type="ECO:0000259" key="4">
    <source>
        <dbReference type="SMART" id="SM00477"/>
    </source>
</evidence>
<protein>
    <submittedName>
        <fullName evidence="6">Nuclease</fullName>
        <ecNumber evidence="6">3.1.30.-</ecNumber>
    </submittedName>
</protein>
<dbReference type="Proteomes" id="UP000254156">
    <property type="component" value="Unassembled WGS sequence"/>
</dbReference>
<dbReference type="AlphaFoldDB" id="A0A379EA14"/>
<dbReference type="OrthoDB" id="9811262at2"/>
<dbReference type="GO" id="GO:0046872">
    <property type="term" value="F:metal ion binding"/>
    <property type="evidence" value="ECO:0007669"/>
    <property type="project" value="UniProtKB-KW"/>
</dbReference>
<dbReference type="InterPro" id="IPR044925">
    <property type="entry name" value="His-Me_finger_sf"/>
</dbReference>
<keyword evidence="2" id="KW-0479">Metal-binding</keyword>
<dbReference type="EMBL" id="UGTF01000002">
    <property type="protein sequence ID" value="SUB89517.1"/>
    <property type="molecule type" value="Genomic_DNA"/>
</dbReference>
<dbReference type="PROSITE" id="PS51257">
    <property type="entry name" value="PROKAR_LIPOPROTEIN"/>
    <property type="match status" value="1"/>
</dbReference>
<gene>
    <name evidence="6" type="primary">nucA</name>
    <name evidence="6" type="ORF">NCTC11632_01629</name>
</gene>
<evidence type="ECO:0000313" key="6">
    <source>
        <dbReference type="EMBL" id="SUB89517.1"/>
    </source>
</evidence>
<dbReference type="InterPro" id="IPR043744">
    <property type="entry name" value="DUF5689"/>
</dbReference>
<dbReference type="InterPro" id="IPR020821">
    <property type="entry name" value="ENPP1-3/EXOG-like_nuc-like"/>
</dbReference>
<evidence type="ECO:0000259" key="5">
    <source>
        <dbReference type="SMART" id="SM00892"/>
    </source>
</evidence>
<dbReference type="InterPro" id="IPR040255">
    <property type="entry name" value="Non-specific_endonuclease"/>
</dbReference>
<dbReference type="Gene3D" id="2.60.40.2620">
    <property type="entry name" value="Fimbrillin-like"/>
    <property type="match status" value="1"/>
</dbReference>
<dbReference type="CDD" id="cd13120">
    <property type="entry name" value="BF2867_like_N"/>
    <property type="match status" value="1"/>
</dbReference>
<dbReference type="RefSeq" id="WP_052081825.1">
    <property type="nucleotide sequence ID" value="NZ_JRFA01000002.1"/>
</dbReference>
<evidence type="ECO:0000313" key="7">
    <source>
        <dbReference type="Proteomes" id="UP000254156"/>
    </source>
</evidence>
<dbReference type="Gene3D" id="2.60.40.2630">
    <property type="match status" value="1"/>
</dbReference>
<keyword evidence="3" id="KW-0732">Signal</keyword>
<sequence length="794" mass="90693">MNRIFYYRIFSLLFFSTALGLFSCSEKNNIPDSEWTNKHIRFESNLKDGVNPRVQGNCWERNDRIGIYMLRTGVKLAQANADELLYANRVYKTESTEAQGMFVPASEEQAMFFPEDGTPVDFISFYPQDAVVQGHQVITDLQVQPMMDLLYSYNLKKVSNQTAPGDLKLVFSHQLNTMRIKLIDKNEKIIRNARIDLLKVASKALFDLSEGSFSGHERDDVTRVLKEQGDFHIARLIPGSSLTEARLQIHYQGKTYTFWPENFKSVEAGKRITFTLQLDTENTEKPVEEFGEATIEDWIKGAENDIIVVPDPEEEITPLSQIIALGASLKKDKGQMVIEKDYTIQAVVVNNTEEGQFPFENYYHVVDAEKKAIVITTPKDDKGSILKPGTRITVKVKGLTLTNYYGTLQLQVPASIMRLESGYELQPIVISVDDLLGGNYDLSYVRVENLQFVEPGKPFYSGKSAVYRNLLKDKEGKSVSMETYKTAAFKNENTPKGEGYIIGVVTVSWSSKDNVIYRNLRPSKRSDIVFEGTNPDPSDDYDGEIIKGDPKLMELPKFSGGNHNYFVTHYADGHPNFSFEYDVNLRHPRWVAFTFDSRNSQKHTKRTNAWSWDPEIPAEYSTETWFSGSGYSRGHMVASEDRVYSRQANEQTFYYTNMSPQLQDHNGGIWQRLEARVQAWGRDNNFREVIYVAKGGTIREGQIKEEKIRGIMPVPKYYWMALLVKKNNGEYHGIAFWTEHKAYPNNTSLASLAISIDSLETLTGLDFFHRFPDDIENEVEAQKPENNLSRWPGI</sequence>
<proteinExistence type="predicted"/>
<dbReference type="InterPro" id="IPR025049">
    <property type="entry name" value="Mfa-like_1"/>
</dbReference>
<dbReference type="PANTHER" id="PTHR13966">
    <property type="entry name" value="ENDONUCLEASE RELATED"/>
    <property type="match status" value="1"/>
</dbReference>
<name>A0A379EA14_9PORP</name>
<dbReference type="InterPro" id="IPR044929">
    <property type="entry name" value="DNA/RNA_non-sp_Endonuclease_sf"/>
</dbReference>
<dbReference type="SUPFAM" id="SSF54060">
    <property type="entry name" value="His-Me finger endonucleases"/>
    <property type="match status" value="1"/>
</dbReference>
<evidence type="ECO:0000256" key="1">
    <source>
        <dbReference type="PIRSR" id="PIRSR640255-1"/>
    </source>
</evidence>
<dbReference type="GO" id="GO:0004519">
    <property type="term" value="F:endonuclease activity"/>
    <property type="evidence" value="ECO:0007669"/>
    <property type="project" value="TreeGrafter"/>
</dbReference>
<evidence type="ECO:0000256" key="2">
    <source>
        <dbReference type="PIRSR" id="PIRSR640255-2"/>
    </source>
</evidence>
<keyword evidence="6" id="KW-0378">Hydrolase</keyword>
<organism evidence="6 7">
    <name type="scientific">Porphyromonas macacae</name>
    <dbReference type="NCBI Taxonomy" id="28115"/>
    <lineage>
        <taxon>Bacteria</taxon>
        <taxon>Pseudomonadati</taxon>
        <taxon>Bacteroidota</taxon>
        <taxon>Bacteroidia</taxon>
        <taxon>Bacteroidales</taxon>
        <taxon>Porphyromonadaceae</taxon>
        <taxon>Porphyromonas</taxon>
    </lineage>
</organism>
<accession>A0A379EA14</accession>
<dbReference type="Pfam" id="PF01223">
    <property type="entry name" value="Endonuclease_NS"/>
    <property type="match status" value="1"/>
</dbReference>
<feature type="binding site" evidence="2">
    <location>
        <position position="666"/>
    </location>
    <ligand>
        <name>Mg(2+)</name>
        <dbReference type="ChEBI" id="CHEBI:18420"/>
        <note>catalytic</note>
    </ligand>
</feature>
<feature type="signal peptide" evidence="3">
    <location>
        <begin position="1"/>
        <end position="20"/>
    </location>
</feature>
<reference evidence="6 7" key="1">
    <citation type="submission" date="2018-06" db="EMBL/GenBank/DDBJ databases">
        <authorList>
            <consortium name="Pathogen Informatics"/>
            <person name="Doyle S."/>
        </authorList>
    </citation>
    <scope>NUCLEOTIDE SEQUENCE [LARGE SCALE GENOMIC DNA]</scope>
    <source>
        <strain evidence="6 7">NCTC11632</strain>
    </source>
</reference>